<dbReference type="InterPro" id="IPR009506">
    <property type="entry name" value="YjiS-like"/>
</dbReference>
<evidence type="ECO:0000313" key="2">
    <source>
        <dbReference type="EMBL" id="MBL4917114.1"/>
    </source>
</evidence>
<evidence type="ECO:0000313" key="3">
    <source>
        <dbReference type="Proteomes" id="UP000648908"/>
    </source>
</evidence>
<sequence length="71" mass="7949">MIRLSAYSPAAHPSLPPLARIGYALSVALLAWEERRQSRKALARLDAHLLRDIGLARDEARTEAARPFWQG</sequence>
<comment type="caution">
    <text evidence="2">The sequence shown here is derived from an EMBL/GenBank/DDBJ whole genome shotgun (WGS) entry which is preliminary data.</text>
</comment>
<reference evidence="2" key="1">
    <citation type="submission" date="2021-01" db="EMBL/GenBank/DDBJ databases">
        <title>Tabrizicola alba sp. nov. a motile alkaliphilic bacterium isolated from a soda lake.</title>
        <authorList>
            <person name="Szuroczki S."/>
            <person name="Abbaszade G."/>
            <person name="Schumann P."/>
            <person name="Toth E."/>
        </authorList>
    </citation>
    <scope>NUCLEOTIDE SEQUENCE</scope>
    <source>
        <strain evidence="2">DMG-N-6</strain>
    </source>
</reference>
<evidence type="ECO:0000259" key="1">
    <source>
        <dbReference type="Pfam" id="PF06568"/>
    </source>
</evidence>
<dbReference type="RefSeq" id="WP_202687951.1">
    <property type="nucleotide sequence ID" value="NZ_JAESVN010000003.1"/>
</dbReference>
<gene>
    <name evidence="2" type="ORF">JL811_07745</name>
</gene>
<organism evidence="2 3">
    <name type="scientific">Szabonella alba</name>
    <dbReference type="NCBI Taxonomy" id="2804194"/>
    <lineage>
        <taxon>Bacteria</taxon>
        <taxon>Pseudomonadati</taxon>
        <taxon>Pseudomonadota</taxon>
        <taxon>Alphaproteobacteria</taxon>
        <taxon>Rhodobacterales</taxon>
        <taxon>Paracoccaceae</taxon>
        <taxon>Szabonella</taxon>
    </lineage>
</organism>
<protein>
    <submittedName>
        <fullName evidence="2">DUF1127 domain-containing protein</fullName>
    </submittedName>
</protein>
<proteinExistence type="predicted"/>
<dbReference type="AlphaFoldDB" id="A0A8K0VC98"/>
<feature type="domain" description="YjiS-like" evidence="1">
    <location>
        <begin position="31"/>
        <end position="61"/>
    </location>
</feature>
<keyword evidence="3" id="KW-1185">Reference proteome</keyword>
<dbReference type="Proteomes" id="UP000648908">
    <property type="component" value="Unassembled WGS sequence"/>
</dbReference>
<accession>A0A8K0VC98</accession>
<name>A0A8K0VC98_9RHOB</name>
<dbReference type="EMBL" id="JAESVN010000003">
    <property type="protein sequence ID" value="MBL4917114.1"/>
    <property type="molecule type" value="Genomic_DNA"/>
</dbReference>
<dbReference type="Pfam" id="PF06568">
    <property type="entry name" value="YjiS-like"/>
    <property type="match status" value="1"/>
</dbReference>